<dbReference type="PANTHER" id="PTHR47424">
    <property type="entry name" value="REGULATORY PROTEIN GAL4"/>
    <property type="match status" value="1"/>
</dbReference>
<dbReference type="GO" id="GO:0000981">
    <property type="term" value="F:DNA-binding transcription factor activity, RNA polymerase II-specific"/>
    <property type="evidence" value="ECO:0007669"/>
    <property type="project" value="TreeGrafter"/>
</dbReference>
<proteinExistence type="predicted"/>
<dbReference type="GO" id="GO:0000435">
    <property type="term" value="P:positive regulation of transcription from RNA polymerase II promoter by galactose"/>
    <property type="evidence" value="ECO:0007669"/>
    <property type="project" value="TreeGrafter"/>
</dbReference>
<evidence type="ECO:0000313" key="7">
    <source>
        <dbReference type="Proteomes" id="UP000637239"/>
    </source>
</evidence>
<dbReference type="GO" id="GO:0000978">
    <property type="term" value="F:RNA polymerase II cis-regulatory region sequence-specific DNA binding"/>
    <property type="evidence" value="ECO:0007669"/>
    <property type="project" value="TreeGrafter"/>
</dbReference>
<keyword evidence="4" id="KW-1133">Transmembrane helix</keyword>
<keyword evidence="4" id="KW-0812">Transmembrane</keyword>
<evidence type="ECO:0000259" key="5">
    <source>
        <dbReference type="SMART" id="SM00906"/>
    </source>
</evidence>
<accession>A0A7R7VYE3</accession>
<dbReference type="InterPro" id="IPR051127">
    <property type="entry name" value="Fungal_SecMet_Regulators"/>
</dbReference>
<dbReference type="EMBL" id="AP024423">
    <property type="protein sequence ID" value="BCR92588.1"/>
    <property type="molecule type" value="Genomic_DNA"/>
</dbReference>
<dbReference type="CDD" id="cd12148">
    <property type="entry name" value="fungal_TF_MHR"/>
    <property type="match status" value="1"/>
</dbReference>
<keyword evidence="3" id="KW-0539">Nucleus</keyword>
<dbReference type="GO" id="GO:0008270">
    <property type="term" value="F:zinc ion binding"/>
    <property type="evidence" value="ECO:0007669"/>
    <property type="project" value="InterPro"/>
</dbReference>
<reference evidence="6" key="1">
    <citation type="submission" date="2021-01" db="EMBL/GenBank/DDBJ databases">
        <authorList>
            <consortium name="Aspergillus chevalieri M1 genome sequencing consortium"/>
            <person name="Kazuki M."/>
            <person name="Futagami T."/>
        </authorList>
    </citation>
    <scope>NUCLEOTIDE SEQUENCE</scope>
    <source>
        <strain evidence="6">M1</strain>
    </source>
</reference>
<dbReference type="SMART" id="SM00906">
    <property type="entry name" value="Fungal_trans"/>
    <property type="match status" value="1"/>
</dbReference>
<feature type="transmembrane region" description="Helical" evidence="4">
    <location>
        <begin position="283"/>
        <end position="305"/>
    </location>
</feature>
<dbReference type="GO" id="GO:0005634">
    <property type="term" value="C:nucleus"/>
    <property type="evidence" value="ECO:0007669"/>
    <property type="project" value="TreeGrafter"/>
</dbReference>
<evidence type="ECO:0000256" key="4">
    <source>
        <dbReference type="SAM" id="Phobius"/>
    </source>
</evidence>
<dbReference type="Proteomes" id="UP000637239">
    <property type="component" value="Chromosome 8"/>
</dbReference>
<name>A0A7R7VYE3_ASPCH</name>
<dbReference type="KEGG" id="ache:ACHE_80488A"/>
<protein>
    <submittedName>
        <fullName evidence="6">Lactose regulatory protein lac9 and GAL4-like protein</fullName>
    </submittedName>
</protein>
<sequence length="378" mass="42428">MDAWTLGNVHSNIDLDLYNQAKDLLQKVSLMETGSLTLLQALLLVSGFAQKRGMPDAGLQYLSIAVRMAIGLGLHQECADLSSTMFEKEMRRRVWWTAYIFDSCAAKSFGIPLLLPNNSEISTRPVLNVHDEDFDVTASSLPPEVNGPTLYSGLIAQSQFHAMANAIYRRLVAKPNVSITEMQEMEKMIDDCRSSYPSYLMDDDYASRSAWLRSSNDRLQICDRNLRILLWRPYLLQWVKINSKGEGHEDAVLRDNGLRCLYAARESLNLVHKTIKGGVHLRLVASFLLYCLFHITLVFVISLRLGPALPDTFSLLQDIKTIKQLVSQTWLVNDAQASNFLNLINRLALPFDAPIETALAASILPTEMFLDNGDFPSG</sequence>
<evidence type="ECO:0000256" key="1">
    <source>
        <dbReference type="ARBA" id="ARBA00023015"/>
    </source>
</evidence>
<feature type="domain" description="Xylanolytic transcriptional activator regulatory" evidence="5">
    <location>
        <begin position="58"/>
        <end position="132"/>
    </location>
</feature>
<dbReference type="Pfam" id="PF04082">
    <property type="entry name" value="Fungal_trans"/>
    <property type="match status" value="1"/>
</dbReference>
<keyword evidence="4" id="KW-0472">Membrane</keyword>
<evidence type="ECO:0000256" key="2">
    <source>
        <dbReference type="ARBA" id="ARBA00023163"/>
    </source>
</evidence>
<dbReference type="GeneID" id="66986937"/>
<evidence type="ECO:0000256" key="3">
    <source>
        <dbReference type="ARBA" id="ARBA00023242"/>
    </source>
</evidence>
<reference evidence="6" key="2">
    <citation type="submission" date="2021-02" db="EMBL/GenBank/DDBJ databases">
        <title>Aspergillus chevalieri M1 genome sequence.</title>
        <authorList>
            <person name="Kadooka C."/>
            <person name="Mori K."/>
            <person name="Futagami T."/>
        </authorList>
    </citation>
    <scope>NUCLEOTIDE SEQUENCE</scope>
    <source>
        <strain evidence="6">M1</strain>
    </source>
</reference>
<dbReference type="RefSeq" id="XP_043141101.1">
    <property type="nucleotide sequence ID" value="XM_043283865.1"/>
</dbReference>
<keyword evidence="7" id="KW-1185">Reference proteome</keyword>
<evidence type="ECO:0000313" key="6">
    <source>
        <dbReference type="EMBL" id="BCR92588.1"/>
    </source>
</evidence>
<dbReference type="GO" id="GO:0006351">
    <property type="term" value="P:DNA-templated transcription"/>
    <property type="evidence" value="ECO:0007669"/>
    <property type="project" value="InterPro"/>
</dbReference>
<dbReference type="InterPro" id="IPR007219">
    <property type="entry name" value="XnlR_reg_dom"/>
</dbReference>
<keyword evidence="2" id="KW-0804">Transcription</keyword>
<organism evidence="6 7">
    <name type="scientific">Aspergillus chevalieri</name>
    <name type="common">Eurotium chevalieri</name>
    <dbReference type="NCBI Taxonomy" id="182096"/>
    <lineage>
        <taxon>Eukaryota</taxon>
        <taxon>Fungi</taxon>
        <taxon>Dikarya</taxon>
        <taxon>Ascomycota</taxon>
        <taxon>Pezizomycotina</taxon>
        <taxon>Eurotiomycetes</taxon>
        <taxon>Eurotiomycetidae</taxon>
        <taxon>Eurotiales</taxon>
        <taxon>Aspergillaceae</taxon>
        <taxon>Aspergillus</taxon>
        <taxon>Aspergillus subgen. Aspergillus</taxon>
    </lineage>
</organism>
<dbReference type="PANTHER" id="PTHR47424:SF2">
    <property type="entry name" value="TRANSCRIPTION FACTOR DOMAIN-CONTAINING PROTEIN-RELATED"/>
    <property type="match status" value="1"/>
</dbReference>
<gene>
    <name evidence="6" type="primary">LAC9_4</name>
    <name evidence="6" type="ORF">ACHE_80488A</name>
</gene>
<keyword evidence="1" id="KW-0805">Transcription regulation</keyword>
<dbReference type="AlphaFoldDB" id="A0A7R7VYE3"/>